<feature type="domain" description="Gnk2-homologous" evidence="5">
    <location>
        <begin position="19"/>
        <end position="122"/>
    </location>
</feature>
<dbReference type="PANTHER" id="PTHR32099">
    <property type="entry name" value="CYSTEINE-RICH REPEAT SECRETORY PROTEIN"/>
    <property type="match status" value="1"/>
</dbReference>
<dbReference type="EMBL" id="BJWL01000018">
    <property type="protein sequence ID" value="GFZ06298.1"/>
    <property type="molecule type" value="Genomic_DNA"/>
</dbReference>
<dbReference type="Gene3D" id="3.30.430.20">
    <property type="entry name" value="Gnk2 domain, C-X8-C-X2-C motif"/>
    <property type="match status" value="1"/>
</dbReference>
<organism evidence="6 7">
    <name type="scientific">Actinidia rufa</name>
    <dbReference type="NCBI Taxonomy" id="165716"/>
    <lineage>
        <taxon>Eukaryota</taxon>
        <taxon>Viridiplantae</taxon>
        <taxon>Streptophyta</taxon>
        <taxon>Embryophyta</taxon>
        <taxon>Tracheophyta</taxon>
        <taxon>Spermatophyta</taxon>
        <taxon>Magnoliopsida</taxon>
        <taxon>eudicotyledons</taxon>
        <taxon>Gunneridae</taxon>
        <taxon>Pentapetalae</taxon>
        <taxon>asterids</taxon>
        <taxon>Ericales</taxon>
        <taxon>Actinidiaceae</taxon>
        <taxon>Actinidia</taxon>
    </lineage>
</organism>
<keyword evidence="2" id="KW-0677">Repeat</keyword>
<keyword evidence="3" id="KW-0812">Transmembrane</keyword>
<dbReference type="OrthoDB" id="4062651at2759"/>
<keyword evidence="7" id="KW-1185">Reference proteome</keyword>
<keyword evidence="3" id="KW-0472">Membrane</keyword>
<feature type="signal peptide" evidence="4">
    <location>
        <begin position="1"/>
        <end position="22"/>
    </location>
</feature>
<accession>A0A7J0G685</accession>
<feature type="transmembrane region" description="Helical" evidence="3">
    <location>
        <begin position="209"/>
        <end position="232"/>
    </location>
</feature>
<dbReference type="InterPro" id="IPR038408">
    <property type="entry name" value="GNK2_sf"/>
</dbReference>
<evidence type="ECO:0000259" key="5">
    <source>
        <dbReference type="PROSITE" id="PS51473"/>
    </source>
</evidence>
<evidence type="ECO:0000313" key="7">
    <source>
        <dbReference type="Proteomes" id="UP000585474"/>
    </source>
</evidence>
<evidence type="ECO:0000256" key="1">
    <source>
        <dbReference type="ARBA" id="ARBA00022729"/>
    </source>
</evidence>
<dbReference type="AlphaFoldDB" id="A0A7J0G685"/>
<gene>
    <name evidence="6" type="ORF">Acr_18g0004680</name>
</gene>
<comment type="caution">
    <text evidence="6">The sequence shown here is derived from an EMBL/GenBank/DDBJ whole genome shotgun (WGS) entry which is preliminary data.</text>
</comment>
<evidence type="ECO:0000256" key="3">
    <source>
        <dbReference type="SAM" id="Phobius"/>
    </source>
</evidence>
<proteinExistence type="predicted"/>
<dbReference type="Pfam" id="PF01657">
    <property type="entry name" value="Stress-antifung"/>
    <property type="match status" value="1"/>
</dbReference>
<protein>
    <recommendedName>
        <fullName evidence="5">Gnk2-homologous domain-containing protein</fullName>
    </recommendedName>
</protein>
<name>A0A7J0G685_9ERIC</name>
<evidence type="ECO:0000256" key="4">
    <source>
        <dbReference type="SAM" id="SignalP"/>
    </source>
</evidence>
<evidence type="ECO:0000256" key="2">
    <source>
        <dbReference type="ARBA" id="ARBA00022737"/>
    </source>
</evidence>
<dbReference type="PANTHER" id="PTHR32099:SF92">
    <property type="entry name" value="CYSTEINE-RICH RECEPTOR-LIKE PROTEIN KINASE 11"/>
    <property type="match status" value="1"/>
</dbReference>
<dbReference type="InterPro" id="IPR002902">
    <property type="entry name" value="GNK2"/>
</dbReference>
<sequence>MGTSIFPIIVSCIITILPLTTAQFCSGEFNFTANNTFLKTRNLVLSSLASNVSANRGFFGAILALDSDTLYTLGLCRGDLSNNSCFSCISTSSQSLIDKCPNNKEATGIEYSCMVRYSNRPFFNVMDTHPARCWQNPNNVSANHMENFNWVLNRLVDELIVRVVAGSSILRFTTGDNNFTVYDNRIYALMQCVPTLSPANRSNTYRTTIIIVGVILSIILLVIALCAAFLLLRKKEEAKRRHNSGSLYNLARVRAAAKIFWTSRRNGMHQAGVGPTKGVHGSGGSVCPQSVIHPITFGLEIATPRTRLNPLMNPTVHGLAGCGRVGRVKFVVI</sequence>
<dbReference type="Proteomes" id="UP000585474">
    <property type="component" value="Unassembled WGS sequence"/>
</dbReference>
<reference evidence="6 7" key="1">
    <citation type="submission" date="2019-07" db="EMBL/GenBank/DDBJ databases">
        <title>De Novo Assembly of kiwifruit Actinidia rufa.</title>
        <authorList>
            <person name="Sugita-Konishi S."/>
            <person name="Sato K."/>
            <person name="Mori E."/>
            <person name="Abe Y."/>
            <person name="Kisaki G."/>
            <person name="Hamano K."/>
            <person name="Suezawa K."/>
            <person name="Otani M."/>
            <person name="Fukuda T."/>
            <person name="Manabe T."/>
            <person name="Gomi K."/>
            <person name="Tabuchi M."/>
            <person name="Akimitsu K."/>
            <person name="Kataoka I."/>
        </authorList>
    </citation>
    <scope>NUCLEOTIDE SEQUENCE [LARGE SCALE GENOMIC DNA]</scope>
    <source>
        <strain evidence="7">cv. Fuchu</strain>
    </source>
</reference>
<keyword evidence="3" id="KW-1133">Transmembrane helix</keyword>
<feature type="chain" id="PRO_5029697716" description="Gnk2-homologous domain-containing protein" evidence="4">
    <location>
        <begin position="23"/>
        <end position="333"/>
    </location>
</feature>
<dbReference type="PROSITE" id="PS51473">
    <property type="entry name" value="GNK2"/>
    <property type="match status" value="1"/>
</dbReference>
<evidence type="ECO:0000313" key="6">
    <source>
        <dbReference type="EMBL" id="GFZ06298.1"/>
    </source>
</evidence>
<dbReference type="CDD" id="cd23509">
    <property type="entry name" value="Gnk2-like"/>
    <property type="match status" value="1"/>
</dbReference>
<keyword evidence="1 4" id="KW-0732">Signal</keyword>